<proteinExistence type="predicted"/>
<sequence>MTHASWQESDDQLLEELVNEYSQNGDSKADAFRMAAKKLGRTESACQTRYHNMKKTKEDATSLSIQKVIEYLKTTPDLLLLSENKALLLENEQLEERNKELNQKWEETSHQLENELSLYEGLMSVMKEYRK</sequence>
<feature type="domain" description="Myb-like" evidence="2">
    <location>
        <begin position="1"/>
        <end position="54"/>
    </location>
</feature>
<evidence type="ECO:0000256" key="1">
    <source>
        <dbReference type="SAM" id="Coils"/>
    </source>
</evidence>
<dbReference type="InterPro" id="IPR009057">
    <property type="entry name" value="Homeodomain-like_sf"/>
</dbReference>
<gene>
    <name evidence="3" type="ORF">CKF48_17265</name>
</gene>
<dbReference type="Gene3D" id="1.10.10.60">
    <property type="entry name" value="Homeodomain-like"/>
    <property type="match status" value="1"/>
</dbReference>
<dbReference type="PROSITE" id="PS50090">
    <property type="entry name" value="MYB_LIKE"/>
    <property type="match status" value="1"/>
</dbReference>
<dbReference type="Pfam" id="PF13921">
    <property type="entry name" value="Myb_DNA-bind_6"/>
    <property type="match status" value="1"/>
</dbReference>
<dbReference type="KEGG" id="bko:CKF48_17265"/>
<dbReference type="AlphaFoldDB" id="A0A248TL08"/>
<name>A0A248TL08_9BACI</name>
<dbReference type="OrthoDB" id="2845592at2"/>
<dbReference type="SMART" id="SM00717">
    <property type="entry name" value="SANT"/>
    <property type="match status" value="1"/>
</dbReference>
<organism evidence="3 4">
    <name type="scientific">Cytobacillus kochii</name>
    <dbReference type="NCBI Taxonomy" id="859143"/>
    <lineage>
        <taxon>Bacteria</taxon>
        <taxon>Bacillati</taxon>
        <taxon>Bacillota</taxon>
        <taxon>Bacilli</taxon>
        <taxon>Bacillales</taxon>
        <taxon>Bacillaceae</taxon>
        <taxon>Cytobacillus</taxon>
    </lineage>
</organism>
<keyword evidence="4" id="KW-1185">Reference proteome</keyword>
<dbReference type="RefSeq" id="WP_095372452.1">
    <property type="nucleotide sequence ID" value="NZ_CP022983.1"/>
</dbReference>
<evidence type="ECO:0000313" key="4">
    <source>
        <dbReference type="Proteomes" id="UP000215137"/>
    </source>
</evidence>
<reference evidence="3 4" key="1">
    <citation type="submission" date="2017-08" db="EMBL/GenBank/DDBJ databases">
        <title>Complete Genome Sequence of Bacillus kochii Oregon-R-modENCODE STRAIN BDGP4, isolated from Drosophila melanogaster gut.</title>
        <authorList>
            <person name="Wan K.H."/>
            <person name="Yu C."/>
            <person name="Park S."/>
            <person name="Hammonds A.S."/>
            <person name="Booth B.W."/>
            <person name="Celniker S.E."/>
        </authorList>
    </citation>
    <scope>NUCLEOTIDE SEQUENCE [LARGE SCALE GENOMIC DNA]</scope>
    <source>
        <strain evidence="3 4">BDGP4</strain>
    </source>
</reference>
<dbReference type="Proteomes" id="UP000215137">
    <property type="component" value="Chromosome"/>
</dbReference>
<accession>A0A248TL08</accession>
<dbReference type="SUPFAM" id="SSF46689">
    <property type="entry name" value="Homeodomain-like"/>
    <property type="match status" value="1"/>
</dbReference>
<evidence type="ECO:0000313" key="3">
    <source>
        <dbReference type="EMBL" id="ASV68886.1"/>
    </source>
</evidence>
<evidence type="ECO:0000259" key="2">
    <source>
        <dbReference type="PROSITE" id="PS50090"/>
    </source>
</evidence>
<dbReference type="EMBL" id="CP022983">
    <property type="protein sequence ID" value="ASV68886.1"/>
    <property type="molecule type" value="Genomic_DNA"/>
</dbReference>
<protein>
    <recommendedName>
        <fullName evidence="2">Myb-like domain-containing protein</fullName>
    </recommendedName>
</protein>
<dbReference type="InterPro" id="IPR001005">
    <property type="entry name" value="SANT/Myb"/>
</dbReference>
<dbReference type="CDD" id="cd00167">
    <property type="entry name" value="SANT"/>
    <property type="match status" value="1"/>
</dbReference>
<keyword evidence="1" id="KW-0175">Coiled coil</keyword>
<feature type="coiled-coil region" evidence="1">
    <location>
        <begin position="84"/>
        <end position="122"/>
    </location>
</feature>